<evidence type="ECO:0000313" key="3">
    <source>
        <dbReference type="Proteomes" id="UP000663879"/>
    </source>
</evidence>
<proteinExistence type="predicted"/>
<keyword evidence="3" id="KW-1185">Reference proteome</keyword>
<dbReference type="Proteomes" id="UP000663879">
    <property type="component" value="Unassembled WGS sequence"/>
</dbReference>
<protein>
    <submittedName>
        <fullName evidence="2">Uncharacterized protein</fullName>
    </submittedName>
</protein>
<evidence type="ECO:0000313" key="2">
    <source>
        <dbReference type="EMBL" id="CAF0848158.1"/>
    </source>
</evidence>
<dbReference type="OrthoDB" id="10190119at2759"/>
<evidence type="ECO:0000256" key="1">
    <source>
        <dbReference type="SAM" id="MobiDB-lite"/>
    </source>
</evidence>
<organism evidence="2 3">
    <name type="scientific">Brachionus calyciflorus</name>
    <dbReference type="NCBI Taxonomy" id="104777"/>
    <lineage>
        <taxon>Eukaryota</taxon>
        <taxon>Metazoa</taxon>
        <taxon>Spiralia</taxon>
        <taxon>Gnathifera</taxon>
        <taxon>Rotifera</taxon>
        <taxon>Eurotatoria</taxon>
        <taxon>Monogononta</taxon>
        <taxon>Pseudotrocha</taxon>
        <taxon>Ploima</taxon>
        <taxon>Brachionidae</taxon>
        <taxon>Brachionus</taxon>
    </lineage>
</organism>
<dbReference type="AlphaFoldDB" id="A0A813VU69"/>
<comment type="caution">
    <text evidence="2">The sequence shown here is derived from an EMBL/GenBank/DDBJ whole genome shotgun (WGS) entry which is preliminary data.</text>
</comment>
<accession>A0A813VU69</accession>
<reference evidence="2" key="1">
    <citation type="submission" date="2021-02" db="EMBL/GenBank/DDBJ databases">
        <authorList>
            <person name="Nowell W R."/>
        </authorList>
    </citation>
    <scope>NUCLEOTIDE SEQUENCE</scope>
    <source>
        <strain evidence="2">Ploen Becks lab</strain>
    </source>
</reference>
<feature type="compositionally biased region" description="Basic residues" evidence="1">
    <location>
        <begin position="1"/>
        <end position="20"/>
    </location>
</feature>
<feature type="compositionally biased region" description="Basic and acidic residues" evidence="1">
    <location>
        <begin position="21"/>
        <end position="33"/>
    </location>
</feature>
<name>A0A813VU69_9BILA</name>
<dbReference type="EMBL" id="CAJNOC010001245">
    <property type="protein sequence ID" value="CAF0848158.1"/>
    <property type="molecule type" value="Genomic_DNA"/>
</dbReference>
<sequence length="154" mass="17660">MGRVSKKKISSRKNAKKSQKNHGELFSEEPHEHINVPQQEIEDNLFDFGMVNYRINQSNFGCTTNVELRDASTQTSDIGTSNRLTIVMKKFDWNNIADLSSLLKDSIGSWNSINRKLSLIIYLILRILNVNFESTREILSNFRLIGIQRAMNGL</sequence>
<feature type="region of interest" description="Disordered" evidence="1">
    <location>
        <begin position="1"/>
        <end position="33"/>
    </location>
</feature>
<gene>
    <name evidence="2" type="ORF">OXX778_LOCUS8807</name>
</gene>